<comment type="caution">
    <text evidence="2">The sequence shown here is derived from an EMBL/GenBank/DDBJ whole genome shotgun (WGS) entry which is preliminary data.</text>
</comment>
<reference evidence="2 3" key="1">
    <citation type="submission" date="2020-08" db="EMBL/GenBank/DDBJ databases">
        <title>Genomic Encyclopedia of Type Strains, Phase IV (KMG-IV): sequencing the most valuable type-strain genomes for metagenomic binning, comparative biology and taxonomic classification.</title>
        <authorList>
            <person name="Goeker M."/>
        </authorList>
    </citation>
    <scope>NUCLEOTIDE SEQUENCE [LARGE SCALE GENOMIC DNA]</scope>
    <source>
        <strain evidence="2 3">DSM 103725</strain>
    </source>
</reference>
<gene>
    <name evidence="2" type="ORF">HNQ40_000420</name>
</gene>
<dbReference type="RefSeq" id="WP_184675913.1">
    <property type="nucleotide sequence ID" value="NZ_JACHGY010000001.1"/>
</dbReference>
<keyword evidence="1" id="KW-0812">Transmembrane</keyword>
<feature type="transmembrane region" description="Helical" evidence="1">
    <location>
        <begin position="65"/>
        <end position="86"/>
    </location>
</feature>
<name>A0A7X0H3P0_9BACT</name>
<keyword evidence="3" id="KW-1185">Reference proteome</keyword>
<dbReference type="Proteomes" id="UP000541810">
    <property type="component" value="Unassembled WGS sequence"/>
</dbReference>
<dbReference type="EMBL" id="JACHGY010000001">
    <property type="protein sequence ID" value="MBB6428614.1"/>
    <property type="molecule type" value="Genomic_DNA"/>
</dbReference>
<evidence type="ECO:0000256" key="1">
    <source>
        <dbReference type="SAM" id="Phobius"/>
    </source>
</evidence>
<protein>
    <submittedName>
        <fullName evidence="2">Uncharacterized protein</fullName>
    </submittedName>
</protein>
<keyword evidence="1" id="KW-1133">Transmembrane helix</keyword>
<keyword evidence="1" id="KW-0472">Membrane</keyword>
<evidence type="ECO:0000313" key="3">
    <source>
        <dbReference type="Proteomes" id="UP000541810"/>
    </source>
</evidence>
<dbReference type="AlphaFoldDB" id="A0A7X0H3P0"/>
<evidence type="ECO:0000313" key="2">
    <source>
        <dbReference type="EMBL" id="MBB6428614.1"/>
    </source>
</evidence>
<sequence length="234" mass="25953">MKKASPTIELRSERIVMTIELLIERIDYRLPGRGLGNTARLLRSLAGEAVSKSVDVQKPNMTLRVINAVIVSAMLGVLMKIGLSYLHALRFSDTYEPFSVLEGIDAAISTVVYLGLLILFVFSVETRLKRRKVLAAVQEMRALAHVIDMHQFSKDPERLVHEELIVIDPTNPDAKPQVDQLTPFLMGRYLDYCSEMLSLIGKVAALYAQNTQDAVVLAAVDEIETLTTGLSGKI</sequence>
<feature type="transmembrane region" description="Helical" evidence="1">
    <location>
        <begin position="106"/>
        <end position="124"/>
    </location>
</feature>
<accession>A0A7X0H3P0</accession>
<proteinExistence type="predicted"/>
<organism evidence="2 3">
    <name type="scientific">Algisphaera agarilytica</name>
    <dbReference type="NCBI Taxonomy" id="1385975"/>
    <lineage>
        <taxon>Bacteria</taxon>
        <taxon>Pseudomonadati</taxon>
        <taxon>Planctomycetota</taxon>
        <taxon>Phycisphaerae</taxon>
        <taxon>Phycisphaerales</taxon>
        <taxon>Phycisphaeraceae</taxon>
        <taxon>Algisphaera</taxon>
    </lineage>
</organism>